<reference evidence="8 9" key="1">
    <citation type="submission" date="2016-07" db="EMBL/GenBank/DDBJ databases">
        <title>Pervasive Adenine N6-methylation of Active Genes in Fungi.</title>
        <authorList>
            <consortium name="DOE Joint Genome Institute"/>
            <person name="Mondo S.J."/>
            <person name="Dannebaum R.O."/>
            <person name="Kuo R.C."/>
            <person name="Labutti K."/>
            <person name="Haridas S."/>
            <person name="Kuo A."/>
            <person name="Salamov A."/>
            <person name="Ahrendt S.R."/>
            <person name="Lipzen A."/>
            <person name="Sullivan W."/>
            <person name="Andreopoulos W.B."/>
            <person name="Clum A."/>
            <person name="Lindquist E."/>
            <person name="Daum C."/>
            <person name="Ramamoorthy G.K."/>
            <person name="Gryganskyi A."/>
            <person name="Culley D."/>
            <person name="Magnuson J.K."/>
            <person name="James T.Y."/>
            <person name="O'Malley M.A."/>
            <person name="Stajich J.E."/>
            <person name="Spatafora J.W."/>
            <person name="Visel A."/>
            <person name="Grigoriev I.V."/>
        </authorList>
    </citation>
    <scope>NUCLEOTIDE SEQUENCE [LARGE SCALE GENOMIC DNA]</scope>
    <source>
        <strain evidence="8 9">CBS 931.73</strain>
    </source>
</reference>
<organism evidence="8 9">
    <name type="scientific">Basidiobolus meristosporus CBS 931.73</name>
    <dbReference type="NCBI Taxonomy" id="1314790"/>
    <lineage>
        <taxon>Eukaryota</taxon>
        <taxon>Fungi</taxon>
        <taxon>Fungi incertae sedis</taxon>
        <taxon>Zoopagomycota</taxon>
        <taxon>Entomophthoromycotina</taxon>
        <taxon>Basidiobolomycetes</taxon>
        <taxon>Basidiobolales</taxon>
        <taxon>Basidiobolaceae</taxon>
        <taxon>Basidiobolus</taxon>
    </lineage>
</organism>
<name>A0A1Y1YKE6_9FUNG</name>
<sequence>MSLAKQNFATASEDLLNQQIVLKYTSHYIHLSASAYFGGCDVALPGLEKYFKKISDKEYEDAWKIIDYQNKRGGVVQLAPIASPKAEWESAYSVFEASLSLKKEVNQSLIATSIHGLQVEDPALVNFIKSNFLTQEVQMVSELAHYT</sequence>
<dbReference type="PROSITE" id="PS50905">
    <property type="entry name" value="FERRITIN_LIKE"/>
    <property type="match status" value="1"/>
</dbReference>
<dbReference type="GO" id="GO:0006879">
    <property type="term" value="P:intracellular iron ion homeostasis"/>
    <property type="evidence" value="ECO:0007669"/>
    <property type="project" value="UniProtKB-KW"/>
</dbReference>
<dbReference type="InterPro" id="IPR009078">
    <property type="entry name" value="Ferritin-like_SF"/>
</dbReference>
<keyword evidence="3 5" id="KW-0479">Metal-binding</keyword>
<feature type="non-terminal residue" evidence="8">
    <location>
        <position position="147"/>
    </location>
</feature>
<dbReference type="GO" id="GO:0006826">
    <property type="term" value="P:iron ion transport"/>
    <property type="evidence" value="ECO:0007669"/>
    <property type="project" value="InterPro"/>
</dbReference>
<dbReference type="EC" id="1.16.3.1" evidence="6"/>
<evidence type="ECO:0000313" key="9">
    <source>
        <dbReference type="Proteomes" id="UP000193498"/>
    </source>
</evidence>
<dbReference type="Pfam" id="PF00210">
    <property type="entry name" value="Ferritin"/>
    <property type="match status" value="1"/>
</dbReference>
<dbReference type="SUPFAM" id="SSF47240">
    <property type="entry name" value="Ferritin-like"/>
    <property type="match status" value="1"/>
</dbReference>
<feature type="domain" description="Ferritin-like diiron" evidence="7">
    <location>
        <begin position="6"/>
        <end position="147"/>
    </location>
</feature>
<keyword evidence="6" id="KW-0560">Oxidoreductase</keyword>
<dbReference type="OrthoDB" id="186462at2759"/>
<dbReference type="InParanoid" id="A0A1Y1YKE6"/>
<accession>A0A1Y1YKE6</accession>
<gene>
    <name evidence="8" type="ORF">K493DRAFT_336131</name>
</gene>
<dbReference type="InterPro" id="IPR012347">
    <property type="entry name" value="Ferritin-like"/>
</dbReference>
<dbReference type="Gene3D" id="1.20.1260.10">
    <property type="match status" value="1"/>
</dbReference>
<proteinExistence type="inferred from homology"/>
<feature type="binding site" evidence="5">
    <location>
        <position position="58"/>
    </location>
    <ligand>
        <name>Fe cation</name>
        <dbReference type="ChEBI" id="CHEBI:24875"/>
        <label>1</label>
    </ligand>
</feature>
<dbReference type="PANTHER" id="PTHR11431">
    <property type="entry name" value="FERRITIN"/>
    <property type="match status" value="1"/>
</dbReference>
<comment type="similarity">
    <text evidence="1 6">Belongs to the ferritin family.</text>
</comment>
<dbReference type="InterPro" id="IPR001519">
    <property type="entry name" value="Ferritin"/>
</dbReference>
<dbReference type="InterPro" id="IPR009040">
    <property type="entry name" value="Ferritin-like_diiron"/>
</dbReference>
<dbReference type="STRING" id="1314790.A0A1Y1YKE6"/>
<comment type="function">
    <text evidence="6">Stores iron in a soluble, non-toxic, readily available form. Important for iron homeostasis. Iron is taken up in the ferrous form and deposited as ferric hydroxides after oxidation.</text>
</comment>
<keyword evidence="4 5" id="KW-0408">Iron</keyword>
<protein>
    <recommendedName>
        <fullName evidence="6">Ferritin</fullName>
        <ecNumber evidence="6">1.16.3.1</ecNumber>
    </recommendedName>
</protein>
<dbReference type="EMBL" id="MCFE01000113">
    <property type="protein sequence ID" value="ORX98469.1"/>
    <property type="molecule type" value="Genomic_DNA"/>
</dbReference>
<evidence type="ECO:0000259" key="7">
    <source>
        <dbReference type="PROSITE" id="PS50905"/>
    </source>
</evidence>
<evidence type="ECO:0000256" key="6">
    <source>
        <dbReference type="RuleBase" id="RU361145"/>
    </source>
</evidence>
<dbReference type="Proteomes" id="UP000193498">
    <property type="component" value="Unassembled WGS sequence"/>
</dbReference>
<dbReference type="PANTHER" id="PTHR11431:SF75">
    <property type="entry name" value="FERRITIN"/>
    <property type="match status" value="1"/>
</dbReference>
<evidence type="ECO:0000256" key="5">
    <source>
        <dbReference type="PIRSR" id="PIRSR601519-1"/>
    </source>
</evidence>
<dbReference type="AlphaFoldDB" id="A0A1Y1YKE6"/>
<comment type="catalytic activity">
    <reaction evidence="6">
        <text>4 Fe(2+) + O2 + 4 H(+) = 4 Fe(3+) + 2 H2O</text>
        <dbReference type="Rhea" id="RHEA:11148"/>
        <dbReference type="ChEBI" id="CHEBI:15377"/>
        <dbReference type="ChEBI" id="CHEBI:15378"/>
        <dbReference type="ChEBI" id="CHEBI:15379"/>
        <dbReference type="ChEBI" id="CHEBI:29033"/>
        <dbReference type="ChEBI" id="CHEBI:29034"/>
        <dbReference type="EC" id="1.16.3.1"/>
    </reaction>
</comment>
<dbReference type="GO" id="GO:0004322">
    <property type="term" value="F:ferroxidase activity"/>
    <property type="evidence" value="ECO:0007669"/>
    <property type="project" value="UniProtKB-EC"/>
</dbReference>
<keyword evidence="2 6" id="KW-0409">Iron storage</keyword>
<evidence type="ECO:0000256" key="4">
    <source>
        <dbReference type="ARBA" id="ARBA00023004"/>
    </source>
</evidence>
<dbReference type="CDD" id="cd01056">
    <property type="entry name" value="Euk_Ferritin"/>
    <property type="match status" value="1"/>
</dbReference>
<comment type="caution">
    <text evidence="8">The sequence shown here is derived from an EMBL/GenBank/DDBJ whole genome shotgun (WGS) entry which is preliminary data.</text>
</comment>
<evidence type="ECO:0000256" key="2">
    <source>
        <dbReference type="ARBA" id="ARBA00022434"/>
    </source>
</evidence>
<dbReference type="GO" id="GO:0008198">
    <property type="term" value="F:ferrous iron binding"/>
    <property type="evidence" value="ECO:0007669"/>
    <property type="project" value="TreeGrafter"/>
</dbReference>
<dbReference type="InterPro" id="IPR008331">
    <property type="entry name" value="Ferritin_DPS_dom"/>
</dbReference>
<dbReference type="GO" id="GO:0008199">
    <property type="term" value="F:ferric iron binding"/>
    <property type="evidence" value="ECO:0007669"/>
    <property type="project" value="InterPro"/>
</dbReference>
<evidence type="ECO:0000313" key="8">
    <source>
        <dbReference type="EMBL" id="ORX98469.1"/>
    </source>
</evidence>
<keyword evidence="9" id="KW-1185">Reference proteome</keyword>
<evidence type="ECO:0000256" key="3">
    <source>
        <dbReference type="ARBA" id="ARBA00022723"/>
    </source>
</evidence>
<dbReference type="GO" id="GO:0005737">
    <property type="term" value="C:cytoplasm"/>
    <property type="evidence" value="ECO:0007669"/>
    <property type="project" value="TreeGrafter"/>
</dbReference>
<evidence type="ECO:0000256" key="1">
    <source>
        <dbReference type="ARBA" id="ARBA00007513"/>
    </source>
</evidence>